<proteinExistence type="predicted"/>
<dbReference type="Proteomes" id="UP000240912">
    <property type="component" value="Unassembled WGS sequence"/>
</dbReference>
<name>A0A2T3HKW1_9SPHI</name>
<keyword evidence="2" id="KW-1185">Reference proteome</keyword>
<reference evidence="1 2" key="1">
    <citation type="submission" date="2018-03" db="EMBL/GenBank/DDBJ databases">
        <authorList>
            <person name="Keele B.F."/>
        </authorList>
    </citation>
    <scope>NUCLEOTIDE SEQUENCE [LARGE SCALE GENOMIC DNA]</scope>
    <source>
        <strain evidence="1 2">YL28-9</strain>
    </source>
</reference>
<evidence type="ECO:0008006" key="3">
    <source>
        <dbReference type="Google" id="ProtNLM"/>
    </source>
</evidence>
<evidence type="ECO:0000313" key="2">
    <source>
        <dbReference type="Proteomes" id="UP000240912"/>
    </source>
</evidence>
<evidence type="ECO:0000313" key="1">
    <source>
        <dbReference type="EMBL" id="PST83066.1"/>
    </source>
</evidence>
<dbReference type="Pfam" id="PF16303">
    <property type="entry name" value="DUF4945"/>
    <property type="match status" value="1"/>
</dbReference>
<dbReference type="InterPro" id="IPR032544">
    <property type="entry name" value="DUF4945"/>
</dbReference>
<sequence length="128" mass="13946">MLLVLAACKKSTDYSKPGVSLPAVTNVTLQKTGAKNVTLGWTVPQGMPAEIEQPLSANIQVTEVISPTRTIVINEFTVAASPSTFSYELPNATKTYRFIVKLFGRTRNKDVNYASSIYSLGQTVQYTP</sequence>
<dbReference type="EMBL" id="PYLS01000005">
    <property type="protein sequence ID" value="PST83066.1"/>
    <property type="molecule type" value="Genomic_DNA"/>
</dbReference>
<dbReference type="AlphaFoldDB" id="A0A2T3HKW1"/>
<organism evidence="1 2">
    <name type="scientific">Pedobacter yulinensis</name>
    <dbReference type="NCBI Taxonomy" id="2126353"/>
    <lineage>
        <taxon>Bacteria</taxon>
        <taxon>Pseudomonadati</taxon>
        <taxon>Bacteroidota</taxon>
        <taxon>Sphingobacteriia</taxon>
        <taxon>Sphingobacteriales</taxon>
        <taxon>Sphingobacteriaceae</taxon>
        <taxon>Pedobacter</taxon>
    </lineage>
</organism>
<comment type="caution">
    <text evidence="1">The sequence shown here is derived from an EMBL/GenBank/DDBJ whole genome shotgun (WGS) entry which is preliminary data.</text>
</comment>
<gene>
    <name evidence="1" type="ORF">C7T94_10630</name>
</gene>
<accession>A0A2T3HKW1</accession>
<protein>
    <recommendedName>
        <fullName evidence="3">DUF4945 domain-containing protein</fullName>
    </recommendedName>
</protein>